<comment type="subcellular location">
    <subcellularLocation>
        <location evidence="1">Membrane</location>
        <topology evidence="1">Multi-pass membrane protein</topology>
    </subcellularLocation>
</comment>
<keyword evidence="1" id="KW-0813">Transport</keyword>
<keyword evidence="1 3" id="KW-0812">Transmembrane</keyword>
<dbReference type="GO" id="GO:1990573">
    <property type="term" value="P:potassium ion import across plasma membrane"/>
    <property type="evidence" value="ECO:0007669"/>
    <property type="project" value="TreeGrafter"/>
</dbReference>
<keyword evidence="3" id="KW-1133">Transmembrane helix</keyword>
<comment type="caution">
    <text evidence="6">The sequence shown here is derived from an EMBL/GenBank/DDBJ whole genome shotgun (WGS) entry which is preliminary data.</text>
</comment>
<keyword evidence="1" id="KW-0630">Potassium</keyword>
<evidence type="ECO:0000313" key="6">
    <source>
        <dbReference type="EMBL" id="KAG7345173.1"/>
    </source>
</evidence>
<name>A0A9K3KK47_9STRA</name>
<dbReference type="Proteomes" id="UP000693970">
    <property type="component" value="Unassembled WGS sequence"/>
</dbReference>
<keyword evidence="1" id="KW-0633">Potassium transport</keyword>
<evidence type="ECO:0000256" key="3">
    <source>
        <dbReference type="SAM" id="Phobius"/>
    </source>
</evidence>
<comment type="similarity">
    <text evidence="1">Belongs to the inward rectifier-type potassium channel (TC 1.A.2.1) family.</text>
</comment>
<accession>A0A9K3KK47</accession>
<feature type="compositionally biased region" description="Polar residues" evidence="2">
    <location>
        <begin position="1"/>
        <end position="23"/>
    </location>
</feature>
<dbReference type="InterPro" id="IPR013099">
    <property type="entry name" value="K_chnl_dom"/>
</dbReference>
<evidence type="ECO:0000256" key="2">
    <source>
        <dbReference type="SAM" id="MobiDB-lite"/>
    </source>
</evidence>
<keyword evidence="1" id="KW-0406">Ion transport</keyword>
<dbReference type="Pfam" id="PF07885">
    <property type="entry name" value="Ion_trans_2"/>
    <property type="match status" value="1"/>
</dbReference>
<dbReference type="Pfam" id="PF17655">
    <property type="entry name" value="IRK_C"/>
    <property type="match status" value="1"/>
</dbReference>
<sequence>MVKTVSRQSNGGIASEEGSISNGRLKKIQSQRGPKRGLEWSLRSMHSIDTSAQHMLPSYFFEVTEPSESLIQEGEDSLEDQSAYEIFKDTATANEKESPNDSVWASLHAPLRHGVVDGKKVVFELRSNVTQRPKLSRKERVQRINTIINSNRSSWEVRFRFYLMHFSVGAMSLSFFAAFVATCVIFASLYYALEDGCCGNPDLSFAETFAFSVQTATTIGYGGLTPTGTWADFLTVIFSFVAILLNTIFAGLLFTKYVTPVINIQFSEVLTLCNVNGVPCLSFRIGNADGNENPLTDINVRLTYSYQIPYTDHKGAQKYFRQTETLNLLSSRQHGLKEVWTLRHVLDEASPLFGLNFEEHPANKIYVFTLSVDAVQEMTKSTVNVQEEYGLEDVMIGHAFASQMHFDEERKVNIWDFSKMSDTEPYPVWYPAKVGVYDTDKLPPLKSFGAF</sequence>
<dbReference type="GO" id="GO:0034765">
    <property type="term" value="P:regulation of monoatomic ion transmembrane transport"/>
    <property type="evidence" value="ECO:0007669"/>
    <property type="project" value="TreeGrafter"/>
</dbReference>
<proteinExistence type="inferred from homology"/>
<reference evidence="6" key="2">
    <citation type="submission" date="2021-04" db="EMBL/GenBank/DDBJ databases">
        <authorList>
            <person name="Podell S."/>
        </authorList>
    </citation>
    <scope>NUCLEOTIDE SEQUENCE</scope>
    <source>
        <strain evidence="6">Hildebrandi</strain>
    </source>
</reference>
<dbReference type="AlphaFoldDB" id="A0A9K3KK47"/>
<feature type="transmembrane region" description="Helical" evidence="3">
    <location>
        <begin position="233"/>
        <end position="254"/>
    </location>
</feature>
<evidence type="ECO:0000259" key="4">
    <source>
        <dbReference type="Pfam" id="PF07885"/>
    </source>
</evidence>
<feature type="region of interest" description="Disordered" evidence="2">
    <location>
        <begin position="1"/>
        <end position="32"/>
    </location>
</feature>
<evidence type="ECO:0000259" key="5">
    <source>
        <dbReference type="Pfam" id="PF17655"/>
    </source>
</evidence>
<gene>
    <name evidence="6" type="ORF">IV203_032704</name>
</gene>
<dbReference type="PANTHER" id="PTHR11767">
    <property type="entry name" value="INWARD RECTIFIER POTASSIUM CHANNEL"/>
    <property type="match status" value="1"/>
</dbReference>
<dbReference type="GO" id="GO:0005242">
    <property type="term" value="F:inward rectifier potassium channel activity"/>
    <property type="evidence" value="ECO:0007669"/>
    <property type="project" value="InterPro"/>
</dbReference>
<dbReference type="InterPro" id="IPR041647">
    <property type="entry name" value="IRK_C"/>
</dbReference>
<organism evidence="6 7">
    <name type="scientific">Nitzschia inconspicua</name>
    <dbReference type="NCBI Taxonomy" id="303405"/>
    <lineage>
        <taxon>Eukaryota</taxon>
        <taxon>Sar</taxon>
        <taxon>Stramenopiles</taxon>
        <taxon>Ochrophyta</taxon>
        <taxon>Bacillariophyta</taxon>
        <taxon>Bacillariophyceae</taxon>
        <taxon>Bacillariophycidae</taxon>
        <taxon>Bacillariales</taxon>
        <taxon>Bacillariaceae</taxon>
        <taxon>Nitzschia</taxon>
    </lineage>
</organism>
<dbReference type="GO" id="GO:0005886">
    <property type="term" value="C:plasma membrane"/>
    <property type="evidence" value="ECO:0007669"/>
    <property type="project" value="TreeGrafter"/>
</dbReference>
<dbReference type="GO" id="GO:0034702">
    <property type="term" value="C:monoatomic ion channel complex"/>
    <property type="evidence" value="ECO:0007669"/>
    <property type="project" value="UniProtKB-KW"/>
</dbReference>
<keyword evidence="3" id="KW-0472">Membrane</keyword>
<feature type="transmembrane region" description="Helical" evidence="3">
    <location>
        <begin position="162"/>
        <end position="193"/>
    </location>
</feature>
<keyword evidence="1" id="KW-0851">Voltage-gated channel</keyword>
<dbReference type="InterPro" id="IPR016449">
    <property type="entry name" value="K_chnl_inward-rec_Kir"/>
</dbReference>
<keyword evidence="1 6" id="KW-0407">Ion channel</keyword>
<reference evidence="6" key="1">
    <citation type="journal article" date="2021" name="Sci. Rep.">
        <title>Diploid genomic architecture of Nitzschia inconspicua, an elite biomass production diatom.</title>
        <authorList>
            <person name="Oliver A."/>
            <person name="Podell S."/>
            <person name="Pinowska A."/>
            <person name="Traller J.C."/>
            <person name="Smith S.R."/>
            <person name="McClure R."/>
            <person name="Beliaev A."/>
            <person name="Bohutskyi P."/>
            <person name="Hill E.A."/>
            <person name="Rabines A."/>
            <person name="Zheng H."/>
            <person name="Allen L.Z."/>
            <person name="Kuo A."/>
            <person name="Grigoriev I.V."/>
            <person name="Allen A.E."/>
            <person name="Hazlebeck D."/>
            <person name="Allen E.E."/>
        </authorList>
    </citation>
    <scope>NUCLEOTIDE SEQUENCE</scope>
    <source>
        <strain evidence="6">Hildebrandi</strain>
    </source>
</reference>
<protein>
    <submittedName>
        <fullName evidence="6">Inward rectifier potassium channel</fullName>
    </submittedName>
</protein>
<keyword evidence="7" id="KW-1185">Reference proteome</keyword>
<evidence type="ECO:0000313" key="7">
    <source>
        <dbReference type="Proteomes" id="UP000693970"/>
    </source>
</evidence>
<dbReference type="EMBL" id="JAGRRH010000022">
    <property type="protein sequence ID" value="KAG7345173.1"/>
    <property type="molecule type" value="Genomic_DNA"/>
</dbReference>
<dbReference type="OrthoDB" id="273257at2759"/>
<feature type="domain" description="Potassium channel" evidence="4">
    <location>
        <begin position="180"/>
        <end position="255"/>
    </location>
</feature>
<evidence type="ECO:0000256" key="1">
    <source>
        <dbReference type="RuleBase" id="RU003822"/>
    </source>
</evidence>
<feature type="domain" description="Inward rectifier potassium channel C-terminal" evidence="5">
    <location>
        <begin position="264"/>
        <end position="424"/>
    </location>
</feature>
<dbReference type="PANTHER" id="PTHR11767:SF102">
    <property type="entry name" value="INWARDLY RECTIFYING POTASSIUM CHANNEL 1, ISOFORM F"/>
    <property type="match status" value="1"/>
</dbReference>